<dbReference type="Pfam" id="PF06418">
    <property type="entry name" value="CTP_synth_N"/>
    <property type="match status" value="1"/>
</dbReference>
<evidence type="ECO:0000256" key="8">
    <source>
        <dbReference type="ARBA" id="ARBA00022842"/>
    </source>
</evidence>
<dbReference type="PANTHER" id="PTHR11550">
    <property type="entry name" value="CTP SYNTHASE"/>
    <property type="match status" value="1"/>
</dbReference>
<dbReference type="Proteomes" id="UP000325004">
    <property type="component" value="Chromosome"/>
</dbReference>
<dbReference type="Pfam" id="PF00117">
    <property type="entry name" value="GATase"/>
    <property type="match status" value="1"/>
</dbReference>
<dbReference type="Gene3D" id="3.40.50.880">
    <property type="match status" value="1"/>
</dbReference>
<evidence type="ECO:0000256" key="1">
    <source>
        <dbReference type="ARBA" id="ARBA00005171"/>
    </source>
</evidence>
<sequence>MKSKLKIIFVTGGVMSSLGKGVTASMVALLLRKRGFKVRMRKLEPYLNVDAGTLSPDQHGEVFVTEDGTETDMDIGNYERFVGIKCTKDDYITSGQIFLEVINAERKGDYLGETVQIIPHITSMISEKITANIDEDTDFLICEIGGTIGDMEGLPFLESIRQKSRNYDVLYLHIGLMPFLSKSKEFKTKPIQHSVSELQRFGIKPDIILCRSQKYDDQSWKKKIALFANLDENMVFPAWDQDSLYDVLEQYYDDKLDQRICEFFGVKCEYKQLSMPYFQYDNKVKLALITKYDKINDSYCSVIEAIKHAGVQYKSDVEITAISSDELDVQDLTKYNCIIVPGGFGERGVEGKIAALQFARENKIPCLGICLGMQLMVIEGLRNIAKIDTYSSEFKKNIVNPAIGLIDECMENVKGGTMRLGAYPCKLSGRIHDMYESSGRLINGLASERHRHRYEVNHLHYKVHLEKFFNLSAWSPDYTLLEGFEITDHPFYVGVQFHPEFQTHIDGAHPLFDNLIKAALSI</sequence>
<dbReference type="EMBL" id="CP043316">
    <property type="protein sequence ID" value="QEK38789.1"/>
    <property type="molecule type" value="Genomic_DNA"/>
</dbReference>
<keyword evidence="4 18" id="KW-0436">Ligase</keyword>
<keyword evidence="15" id="KW-0472">Membrane</keyword>
<dbReference type="Gene3D" id="3.40.50.300">
    <property type="entry name" value="P-loop containing nucleotide triphosphate hydrolases"/>
    <property type="match status" value="1"/>
</dbReference>
<keyword evidence="10" id="KW-0665">Pyrimidine biosynthesis</keyword>
<dbReference type="PANTHER" id="PTHR11550:SF0">
    <property type="entry name" value="CTP SYNTHASE-RELATED"/>
    <property type="match status" value="1"/>
</dbReference>
<feature type="domain" description="CTP synthase N-terminal" evidence="17">
    <location>
        <begin position="6"/>
        <end position="264"/>
    </location>
</feature>
<evidence type="ECO:0000256" key="13">
    <source>
        <dbReference type="ARBA" id="ARBA00079941"/>
    </source>
</evidence>
<dbReference type="EC" id="6.3.4.2" evidence="3"/>
<evidence type="ECO:0000259" key="16">
    <source>
        <dbReference type="Pfam" id="PF00117"/>
    </source>
</evidence>
<dbReference type="GO" id="GO:0005524">
    <property type="term" value="F:ATP binding"/>
    <property type="evidence" value="ECO:0007669"/>
    <property type="project" value="UniProtKB-KW"/>
</dbReference>
<dbReference type="GO" id="GO:0019856">
    <property type="term" value="P:pyrimidine nucleobase biosynthetic process"/>
    <property type="evidence" value="ECO:0007669"/>
    <property type="project" value="TreeGrafter"/>
</dbReference>
<evidence type="ECO:0000313" key="19">
    <source>
        <dbReference type="Proteomes" id="UP000325004"/>
    </source>
</evidence>
<dbReference type="OrthoDB" id="9801107at2"/>
<dbReference type="InterPro" id="IPR004468">
    <property type="entry name" value="CTP_synthase"/>
</dbReference>
<keyword evidence="15" id="KW-1133">Transmembrane helix</keyword>
<dbReference type="InterPro" id="IPR029062">
    <property type="entry name" value="Class_I_gatase-like"/>
</dbReference>
<keyword evidence="6" id="KW-0547">Nucleotide-binding</keyword>
<dbReference type="UniPathway" id="UPA00159">
    <property type="reaction ID" value="UER00277"/>
</dbReference>
<evidence type="ECO:0000256" key="12">
    <source>
        <dbReference type="ARBA" id="ARBA00075170"/>
    </source>
</evidence>
<dbReference type="AlphaFoldDB" id="A0A5C0UG59"/>
<evidence type="ECO:0000256" key="14">
    <source>
        <dbReference type="ARBA" id="ARBA00083191"/>
    </source>
</evidence>
<dbReference type="SUPFAM" id="SSF52317">
    <property type="entry name" value="Class I glutamine amidotransferase-like"/>
    <property type="match status" value="1"/>
</dbReference>
<evidence type="ECO:0000313" key="18">
    <source>
        <dbReference type="EMBL" id="QEK38789.1"/>
    </source>
</evidence>
<evidence type="ECO:0000256" key="5">
    <source>
        <dbReference type="ARBA" id="ARBA00022723"/>
    </source>
</evidence>
<dbReference type="InterPro" id="IPR027417">
    <property type="entry name" value="P-loop_NTPase"/>
</dbReference>
<organism evidence="18 19">
    <name type="scientific">Candidatus Cytomitobacter primus</name>
    <dbReference type="NCBI Taxonomy" id="2066024"/>
    <lineage>
        <taxon>Bacteria</taxon>
        <taxon>Pseudomonadati</taxon>
        <taxon>Pseudomonadota</taxon>
        <taxon>Alphaproteobacteria</taxon>
        <taxon>Holosporales</taxon>
        <taxon>Holosporaceae</taxon>
        <taxon>Candidatus Cytomitobacter</taxon>
    </lineage>
</organism>
<dbReference type="GO" id="GO:0046872">
    <property type="term" value="F:metal ion binding"/>
    <property type="evidence" value="ECO:0007669"/>
    <property type="project" value="UniProtKB-KW"/>
</dbReference>
<evidence type="ECO:0000256" key="3">
    <source>
        <dbReference type="ARBA" id="ARBA00012291"/>
    </source>
</evidence>
<dbReference type="GO" id="GO:0005829">
    <property type="term" value="C:cytosol"/>
    <property type="evidence" value="ECO:0007669"/>
    <property type="project" value="TreeGrafter"/>
</dbReference>
<dbReference type="KEGG" id="cpri:FZC34_02650"/>
<evidence type="ECO:0000256" key="7">
    <source>
        <dbReference type="ARBA" id="ARBA00022840"/>
    </source>
</evidence>
<keyword evidence="5" id="KW-0479">Metal-binding</keyword>
<comment type="pathway">
    <text evidence="1">Pyrimidine metabolism; CTP biosynthesis via de novo pathway; CTP from UDP: step 2/2.</text>
</comment>
<feature type="domain" description="Glutamine amidotransferase" evidence="16">
    <location>
        <begin position="296"/>
        <end position="517"/>
    </location>
</feature>
<dbReference type="NCBIfam" id="TIGR00337">
    <property type="entry name" value="PyrG"/>
    <property type="match status" value="1"/>
</dbReference>
<dbReference type="NCBIfam" id="NF003792">
    <property type="entry name" value="PRK05380.1"/>
    <property type="match status" value="1"/>
</dbReference>
<dbReference type="GO" id="GO:0044210">
    <property type="term" value="P:'de novo' CTP biosynthetic process"/>
    <property type="evidence" value="ECO:0007669"/>
    <property type="project" value="UniProtKB-UniPathway"/>
</dbReference>
<reference evidence="18 19" key="1">
    <citation type="submission" date="2019-08" db="EMBL/GenBank/DDBJ databases">
        <title>Highly reduced genomes of protist endosymbionts show evolutionary convergence.</title>
        <authorList>
            <person name="George E."/>
            <person name="Husnik F."/>
            <person name="Tashyreva D."/>
            <person name="Prokopchuk G."/>
            <person name="Horak A."/>
            <person name="Kwong W.K."/>
            <person name="Lukes J."/>
            <person name="Keeling P.J."/>
        </authorList>
    </citation>
    <scope>NUCLEOTIDE SEQUENCE [LARGE SCALE GENOMIC DNA]</scope>
    <source>
        <strain evidence="18">1604LC</strain>
    </source>
</reference>
<evidence type="ECO:0000256" key="10">
    <source>
        <dbReference type="ARBA" id="ARBA00022975"/>
    </source>
</evidence>
<dbReference type="PROSITE" id="PS51273">
    <property type="entry name" value="GATASE_TYPE_1"/>
    <property type="match status" value="1"/>
</dbReference>
<dbReference type="GO" id="GO:0003883">
    <property type="term" value="F:CTP synthase activity"/>
    <property type="evidence" value="ECO:0007669"/>
    <property type="project" value="UniProtKB-EC"/>
</dbReference>
<dbReference type="GO" id="GO:0042802">
    <property type="term" value="F:identical protein binding"/>
    <property type="evidence" value="ECO:0007669"/>
    <property type="project" value="TreeGrafter"/>
</dbReference>
<keyword evidence="8" id="KW-0460">Magnesium</keyword>
<protein>
    <recommendedName>
        <fullName evidence="3">CTP synthase (glutamine hydrolyzing)</fullName>
        <ecNumber evidence="3">6.3.4.2</ecNumber>
    </recommendedName>
    <alternativeName>
        <fullName evidence="13">Cytidine 5'-triphosphate synthase</fullName>
    </alternativeName>
    <alternativeName>
        <fullName evidence="14">Cytidine triphosphate synthetase</fullName>
    </alternativeName>
    <alternativeName>
        <fullName evidence="12">UTP--ammonia ligase</fullName>
    </alternativeName>
</protein>
<accession>A0A5C0UG59</accession>
<feature type="transmembrane region" description="Helical" evidence="15">
    <location>
        <begin position="6"/>
        <end position="31"/>
    </location>
</feature>
<evidence type="ECO:0000259" key="17">
    <source>
        <dbReference type="Pfam" id="PF06418"/>
    </source>
</evidence>
<keyword evidence="9" id="KW-0315">Glutamine amidotransferase</keyword>
<comment type="catalytic activity">
    <reaction evidence="11">
        <text>UTP + L-glutamine + ATP + H2O = CTP + L-glutamate + ADP + phosphate + 2 H(+)</text>
        <dbReference type="Rhea" id="RHEA:26426"/>
        <dbReference type="ChEBI" id="CHEBI:15377"/>
        <dbReference type="ChEBI" id="CHEBI:15378"/>
        <dbReference type="ChEBI" id="CHEBI:29985"/>
        <dbReference type="ChEBI" id="CHEBI:30616"/>
        <dbReference type="ChEBI" id="CHEBI:37563"/>
        <dbReference type="ChEBI" id="CHEBI:43474"/>
        <dbReference type="ChEBI" id="CHEBI:46398"/>
        <dbReference type="ChEBI" id="CHEBI:58359"/>
        <dbReference type="ChEBI" id="CHEBI:456216"/>
        <dbReference type="EC" id="6.3.4.2"/>
    </reaction>
</comment>
<keyword evidence="7" id="KW-0067">ATP-binding</keyword>
<evidence type="ECO:0000256" key="11">
    <source>
        <dbReference type="ARBA" id="ARBA00047781"/>
    </source>
</evidence>
<dbReference type="InterPro" id="IPR017926">
    <property type="entry name" value="GATASE"/>
</dbReference>
<name>A0A5C0UG59_9PROT</name>
<keyword evidence="15" id="KW-0812">Transmembrane</keyword>
<evidence type="ECO:0000256" key="15">
    <source>
        <dbReference type="SAM" id="Phobius"/>
    </source>
</evidence>
<dbReference type="CDD" id="cd01746">
    <property type="entry name" value="GATase1_CTP_Synthase"/>
    <property type="match status" value="1"/>
</dbReference>
<dbReference type="RefSeq" id="WP_148971910.1">
    <property type="nucleotide sequence ID" value="NZ_CP043316.1"/>
</dbReference>
<evidence type="ECO:0000256" key="9">
    <source>
        <dbReference type="ARBA" id="ARBA00022962"/>
    </source>
</evidence>
<proteinExistence type="inferred from homology"/>
<dbReference type="InterPro" id="IPR033828">
    <property type="entry name" value="GATase1_CTP_Synthase"/>
</dbReference>
<evidence type="ECO:0000256" key="2">
    <source>
        <dbReference type="ARBA" id="ARBA00007533"/>
    </source>
</evidence>
<dbReference type="FunFam" id="3.40.50.300:FF:000009">
    <property type="entry name" value="CTP synthase"/>
    <property type="match status" value="1"/>
</dbReference>
<comment type="similarity">
    <text evidence="2">Belongs to the CTP synthase family.</text>
</comment>
<evidence type="ECO:0000256" key="6">
    <source>
        <dbReference type="ARBA" id="ARBA00022741"/>
    </source>
</evidence>
<evidence type="ECO:0000256" key="4">
    <source>
        <dbReference type="ARBA" id="ARBA00022598"/>
    </source>
</evidence>
<gene>
    <name evidence="18" type="ORF">FZC34_02650</name>
</gene>
<dbReference type="InterPro" id="IPR017456">
    <property type="entry name" value="CTP_synthase_N"/>
</dbReference>
<keyword evidence="19" id="KW-1185">Reference proteome</keyword>
<dbReference type="SUPFAM" id="SSF52540">
    <property type="entry name" value="P-loop containing nucleoside triphosphate hydrolases"/>
    <property type="match status" value="1"/>
</dbReference>